<dbReference type="EMBL" id="CAJVPJ010001979">
    <property type="protein sequence ID" value="CAG8609442.1"/>
    <property type="molecule type" value="Genomic_DNA"/>
</dbReference>
<feature type="compositionally biased region" description="Basic and acidic residues" evidence="1">
    <location>
        <begin position="1"/>
        <end position="11"/>
    </location>
</feature>
<evidence type="ECO:0000313" key="3">
    <source>
        <dbReference type="Proteomes" id="UP000789572"/>
    </source>
</evidence>
<reference evidence="2" key="1">
    <citation type="submission" date="2021-06" db="EMBL/GenBank/DDBJ databases">
        <authorList>
            <person name="Kallberg Y."/>
            <person name="Tangrot J."/>
            <person name="Rosling A."/>
        </authorList>
    </citation>
    <scope>NUCLEOTIDE SEQUENCE</scope>
    <source>
        <strain evidence="2">IA702</strain>
    </source>
</reference>
<protein>
    <submittedName>
        <fullName evidence="2">11063_t:CDS:1</fullName>
    </submittedName>
</protein>
<organism evidence="2 3">
    <name type="scientific">Paraglomus occultum</name>
    <dbReference type="NCBI Taxonomy" id="144539"/>
    <lineage>
        <taxon>Eukaryota</taxon>
        <taxon>Fungi</taxon>
        <taxon>Fungi incertae sedis</taxon>
        <taxon>Mucoromycota</taxon>
        <taxon>Glomeromycotina</taxon>
        <taxon>Glomeromycetes</taxon>
        <taxon>Paraglomerales</taxon>
        <taxon>Paraglomeraceae</taxon>
        <taxon>Paraglomus</taxon>
    </lineage>
</organism>
<name>A0A9N9CPH0_9GLOM</name>
<evidence type="ECO:0000313" key="2">
    <source>
        <dbReference type="EMBL" id="CAG8609442.1"/>
    </source>
</evidence>
<feature type="compositionally biased region" description="Acidic residues" evidence="1">
    <location>
        <begin position="13"/>
        <end position="31"/>
    </location>
</feature>
<proteinExistence type="predicted"/>
<sequence length="57" mass="6690">MRKDDETKTEEAMQIEETADDEQSNSDDDETFSMSKFLAELVEDLQRRQRQLSTNGF</sequence>
<evidence type="ECO:0000256" key="1">
    <source>
        <dbReference type="SAM" id="MobiDB-lite"/>
    </source>
</evidence>
<feature type="region of interest" description="Disordered" evidence="1">
    <location>
        <begin position="1"/>
        <end position="35"/>
    </location>
</feature>
<dbReference type="AlphaFoldDB" id="A0A9N9CPH0"/>
<comment type="caution">
    <text evidence="2">The sequence shown here is derived from an EMBL/GenBank/DDBJ whole genome shotgun (WGS) entry which is preliminary data.</text>
</comment>
<gene>
    <name evidence="2" type="ORF">POCULU_LOCUS7874</name>
</gene>
<keyword evidence="3" id="KW-1185">Reference proteome</keyword>
<accession>A0A9N9CPH0</accession>
<dbReference type="Proteomes" id="UP000789572">
    <property type="component" value="Unassembled WGS sequence"/>
</dbReference>